<sequence>MRISLKPLLISICFLCIKSSLAEELSIEDFDKLVQTQQIVFVLFYTKECPKCPEVQNVWVQLKLQILLEKMPKLVIREVNCGSNYELCHREDIKQIPTIRLYYSLGSTSRKIVTYPPTAFYDLESLQNFFIEKIIEQKPNAKMEEKKVKDSNDLEQESDNLVDLKSKNGLYELTDDDSSLFLSKGLHFVNFYAPWCSHCQNLAPKWEMLASLEKNRKFKISQIDCSTNIYTCKVQFKIKEYPTLLWIYNGKVITRYKGQHEFDSIKNFAYSQLADFELNKMLRKYSDTETEIDDMELDLQKKLSNVQQLNQDSFKLAIGSGNIFIHFTVPWSRHCQKMRSEWDRLSLQALPSNIQIGKVDCSVQEKLCLQEKIDSYPTLYFYLNGRKLSEYDGKRDVDSFLRYLHEQTITTSTNVKQDL</sequence>
<feature type="coiled-coil region" evidence="1">
    <location>
        <begin position="278"/>
        <end position="312"/>
    </location>
</feature>
<dbReference type="EMBL" id="JXLN01002861">
    <property type="protein sequence ID" value="KPM02774.1"/>
    <property type="molecule type" value="Genomic_DNA"/>
</dbReference>
<keyword evidence="7" id="KW-1185">Reference proteome</keyword>
<gene>
    <name evidence="4" type="primary">SSS_164g</name>
    <name evidence="5" type="ORF">QR98_0011930</name>
    <name evidence="4" type="ORF">SSS_164</name>
</gene>
<dbReference type="Pfam" id="PF00085">
    <property type="entry name" value="Thioredoxin"/>
    <property type="match status" value="3"/>
</dbReference>
<reference evidence="6" key="4">
    <citation type="submission" date="2022-06" db="UniProtKB">
        <authorList>
            <consortium name="EnsemblMetazoa"/>
        </authorList>
    </citation>
    <scope>IDENTIFICATION</scope>
</reference>
<dbReference type="GO" id="GO:0006457">
    <property type="term" value="P:protein folding"/>
    <property type="evidence" value="ECO:0007669"/>
    <property type="project" value="TreeGrafter"/>
</dbReference>
<organism evidence="5 8">
    <name type="scientific">Sarcoptes scabiei</name>
    <name type="common">Itch mite</name>
    <name type="synonym">Acarus scabiei</name>
    <dbReference type="NCBI Taxonomy" id="52283"/>
    <lineage>
        <taxon>Eukaryota</taxon>
        <taxon>Metazoa</taxon>
        <taxon>Ecdysozoa</taxon>
        <taxon>Arthropoda</taxon>
        <taxon>Chelicerata</taxon>
        <taxon>Arachnida</taxon>
        <taxon>Acari</taxon>
        <taxon>Acariformes</taxon>
        <taxon>Sarcoptiformes</taxon>
        <taxon>Astigmata</taxon>
        <taxon>Psoroptidia</taxon>
        <taxon>Sarcoptoidea</taxon>
        <taxon>Sarcoptidae</taxon>
        <taxon>Sarcoptinae</taxon>
        <taxon>Sarcoptes</taxon>
    </lineage>
</organism>
<dbReference type="VEuPathDB" id="VectorBase:SSCA007428"/>
<feature type="domain" description="Thioredoxin" evidence="3">
    <location>
        <begin position="279"/>
        <end position="409"/>
    </location>
</feature>
<reference evidence="4" key="3">
    <citation type="submission" date="2020-01" db="EMBL/GenBank/DDBJ databases">
        <authorList>
            <person name="Korhonen P.K.K."/>
            <person name="Guangxu M.G."/>
            <person name="Wang T.W."/>
            <person name="Stroehlein A.J.S."/>
            <person name="Young N.D."/>
            <person name="Ang C.-S.A."/>
            <person name="Fernando D.W.F."/>
            <person name="Lu H.L."/>
            <person name="Taylor S.T."/>
            <person name="Ehtesham M.E.M."/>
            <person name="Najaraj S.H.N."/>
            <person name="Harsha G.H.G."/>
            <person name="Madugundu A.M."/>
            <person name="Renuse S.R."/>
            <person name="Holt D.H."/>
            <person name="Pandey A.P."/>
            <person name="Papenfuss A.P."/>
            <person name="Gasser R.B.G."/>
            <person name="Fischer K.F."/>
        </authorList>
    </citation>
    <scope>NUCLEOTIDE SEQUENCE</scope>
    <source>
        <strain evidence="4">SSS_KF_BRIS2020</strain>
    </source>
</reference>
<dbReference type="AlphaFoldDB" id="A0A131ZVI5"/>
<dbReference type="PROSITE" id="PS51352">
    <property type="entry name" value="THIOREDOXIN_2"/>
    <property type="match status" value="2"/>
</dbReference>
<evidence type="ECO:0000256" key="1">
    <source>
        <dbReference type="SAM" id="Coils"/>
    </source>
</evidence>
<keyword evidence="1" id="KW-0175">Coiled coil</keyword>
<evidence type="ECO:0000313" key="4">
    <source>
        <dbReference type="EMBL" id="KAF7491820.1"/>
    </source>
</evidence>
<dbReference type="GO" id="GO:0005783">
    <property type="term" value="C:endoplasmic reticulum"/>
    <property type="evidence" value="ECO:0007669"/>
    <property type="project" value="TreeGrafter"/>
</dbReference>
<accession>A0A131ZVI5</accession>
<dbReference type="InterPro" id="IPR051063">
    <property type="entry name" value="PDI"/>
</dbReference>
<dbReference type="SUPFAM" id="SSF52833">
    <property type="entry name" value="Thioredoxin-like"/>
    <property type="match status" value="3"/>
</dbReference>
<dbReference type="Proteomes" id="UP000616769">
    <property type="component" value="Unassembled WGS sequence"/>
</dbReference>
<evidence type="ECO:0000313" key="8">
    <source>
        <dbReference type="Proteomes" id="UP000616769"/>
    </source>
</evidence>
<dbReference type="Proteomes" id="UP000070412">
    <property type="component" value="Unassembled WGS sequence"/>
</dbReference>
<protein>
    <submittedName>
        <fullName evidence="5">Protein disulfide-isomerase-like protein</fullName>
    </submittedName>
    <submittedName>
        <fullName evidence="4">Thioredoxin domain-containing protein 5</fullName>
    </submittedName>
</protein>
<evidence type="ECO:0000313" key="5">
    <source>
        <dbReference type="EMBL" id="KPM02774.1"/>
    </source>
</evidence>
<evidence type="ECO:0000313" key="6">
    <source>
        <dbReference type="EnsemblMetazoa" id="KAF7491820.1"/>
    </source>
</evidence>
<evidence type="ECO:0000313" key="7">
    <source>
        <dbReference type="Proteomes" id="UP000070412"/>
    </source>
</evidence>
<feature type="chain" id="PRO_5010784350" evidence="2">
    <location>
        <begin position="23"/>
        <end position="419"/>
    </location>
</feature>
<proteinExistence type="predicted"/>
<dbReference type="EMBL" id="WVUK01000058">
    <property type="protein sequence ID" value="KAF7491820.1"/>
    <property type="molecule type" value="Genomic_DNA"/>
</dbReference>
<evidence type="ECO:0000259" key="3">
    <source>
        <dbReference type="PROSITE" id="PS51352"/>
    </source>
</evidence>
<dbReference type="EnsemblMetazoa" id="SSS_164s_mrna">
    <property type="protein sequence ID" value="KAF7491820.1"/>
    <property type="gene ID" value="SSS_164"/>
</dbReference>
<reference evidence="5 8" key="1">
    <citation type="journal article" date="2015" name="Parasit. Vectors">
        <title>Draft genome of the scabies mite.</title>
        <authorList>
            <person name="Rider S.D.Jr."/>
            <person name="Morgan M.S."/>
            <person name="Arlian L.G."/>
        </authorList>
    </citation>
    <scope>NUCLEOTIDE SEQUENCE [LARGE SCALE GENOMIC DNA]</scope>
    <source>
        <strain evidence="5">Arlian Lab</strain>
    </source>
</reference>
<keyword evidence="2" id="KW-0732">Signal</keyword>
<reference evidence="7" key="2">
    <citation type="journal article" date="2020" name="PLoS Negl. Trop. Dis.">
        <title>High-quality nuclear genome for Sarcoptes scabiei-A critical resource for a neglected parasite.</title>
        <authorList>
            <person name="Korhonen P.K."/>
            <person name="Gasser R.B."/>
            <person name="Ma G."/>
            <person name="Wang T."/>
            <person name="Stroehlein A.J."/>
            <person name="Young N.D."/>
            <person name="Ang C.S."/>
            <person name="Fernando D.D."/>
            <person name="Lu H.C."/>
            <person name="Taylor S."/>
            <person name="Reynolds S.L."/>
            <person name="Mofiz E."/>
            <person name="Najaraj S.H."/>
            <person name="Gowda H."/>
            <person name="Madugundu A."/>
            <person name="Renuse S."/>
            <person name="Holt D."/>
            <person name="Pandey A."/>
            <person name="Papenfuss A.T."/>
            <person name="Fischer K."/>
        </authorList>
    </citation>
    <scope>NUCLEOTIDE SEQUENCE [LARGE SCALE GENOMIC DNA]</scope>
</reference>
<dbReference type="InterPro" id="IPR036249">
    <property type="entry name" value="Thioredoxin-like_sf"/>
</dbReference>
<dbReference type="InterPro" id="IPR013766">
    <property type="entry name" value="Thioredoxin_domain"/>
</dbReference>
<feature type="signal peptide" evidence="2">
    <location>
        <begin position="1"/>
        <end position="22"/>
    </location>
</feature>
<evidence type="ECO:0000256" key="2">
    <source>
        <dbReference type="SAM" id="SignalP"/>
    </source>
</evidence>
<dbReference type="CDD" id="cd02961">
    <property type="entry name" value="PDI_a_family"/>
    <property type="match status" value="1"/>
</dbReference>
<name>A0A131ZVI5_SARSC</name>
<dbReference type="Gene3D" id="3.40.30.10">
    <property type="entry name" value="Glutaredoxin"/>
    <property type="match status" value="3"/>
</dbReference>
<dbReference type="PANTHER" id="PTHR45672">
    <property type="entry name" value="PROTEIN DISULFIDE-ISOMERASE C17H9.14C-RELATED"/>
    <property type="match status" value="1"/>
</dbReference>
<dbReference type="GO" id="GO:0003756">
    <property type="term" value="F:protein disulfide isomerase activity"/>
    <property type="evidence" value="ECO:0007669"/>
    <property type="project" value="TreeGrafter"/>
</dbReference>
<feature type="domain" description="Thioredoxin" evidence="3">
    <location>
        <begin position="137"/>
        <end position="274"/>
    </location>
</feature>
<dbReference type="OrthoDB" id="71336at2759"/>